<keyword evidence="5 6" id="KW-0413">Isomerase</keyword>
<feature type="compositionally biased region" description="Low complexity" evidence="7">
    <location>
        <begin position="312"/>
        <end position="323"/>
    </location>
</feature>
<dbReference type="Pfam" id="PF00254">
    <property type="entry name" value="FKBP_C"/>
    <property type="match status" value="1"/>
</dbReference>
<dbReference type="Proteomes" id="UP001199816">
    <property type="component" value="Unassembled WGS sequence"/>
</dbReference>
<evidence type="ECO:0000256" key="6">
    <source>
        <dbReference type="PROSITE-ProRule" id="PRU00277"/>
    </source>
</evidence>
<dbReference type="InterPro" id="IPR001179">
    <property type="entry name" value="PPIase_FKBP_dom"/>
</dbReference>
<evidence type="ECO:0000256" key="3">
    <source>
        <dbReference type="ARBA" id="ARBA00013194"/>
    </source>
</evidence>
<dbReference type="SUPFAM" id="SSF54534">
    <property type="entry name" value="FKBP-like"/>
    <property type="match status" value="1"/>
</dbReference>
<dbReference type="InterPro" id="IPR046357">
    <property type="entry name" value="PPIase_dom_sf"/>
</dbReference>
<evidence type="ECO:0000259" key="9">
    <source>
        <dbReference type="PROSITE" id="PS50059"/>
    </source>
</evidence>
<sequence length="338" mass="36850">MKQLQTIGLCLFTAVAFTACKNADFKTTATGLKYKIIEGGSKDSTKTGDVLKFHVIQTVSGAKDTVMYNSYNTMPEYMPIQQLMPEQTNYSPLEVLPKLKKGDSLIAILFVDSLIKKGQIQEAQMPPFLKKGDKITFTFKVLEVFKKDSLAMADRQKEGEAYQKREEAKQKAVVDAFEKAGGKDKQIKDMEAYLKKKNITAVKSALGTFVKIDNPGTGAQVADGKFVTLKYAGKTVEGDKPFDANTMTAQVGSGGTIPGFEDGLKQFKEGGKGVIYIPGFLAYTQGAPQGAPFKAYDALYFEVEITHVGDAPPQQQQPVMPVPQEAPKAESPKAGDKK</sequence>
<feature type="domain" description="PPIase FKBP-type" evidence="9">
    <location>
        <begin position="224"/>
        <end position="309"/>
    </location>
</feature>
<dbReference type="RefSeq" id="WP_231002857.1">
    <property type="nucleotide sequence ID" value="NZ_JAJNEC010000004.1"/>
</dbReference>
<dbReference type="PROSITE" id="PS51257">
    <property type="entry name" value="PROKAR_LIPOPROTEIN"/>
    <property type="match status" value="1"/>
</dbReference>
<comment type="catalytic activity">
    <reaction evidence="1 6">
        <text>[protein]-peptidylproline (omega=180) = [protein]-peptidylproline (omega=0)</text>
        <dbReference type="Rhea" id="RHEA:16237"/>
        <dbReference type="Rhea" id="RHEA-COMP:10747"/>
        <dbReference type="Rhea" id="RHEA-COMP:10748"/>
        <dbReference type="ChEBI" id="CHEBI:83833"/>
        <dbReference type="ChEBI" id="CHEBI:83834"/>
        <dbReference type="EC" id="5.2.1.8"/>
    </reaction>
</comment>
<keyword evidence="8" id="KW-0732">Signal</keyword>
<dbReference type="EC" id="5.2.1.8" evidence="3 6"/>
<feature type="chain" id="PRO_5046779864" description="peptidylprolyl isomerase" evidence="8">
    <location>
        <begin position="19"/>
        <end position="338"/>
    </location>
</feature>
<dbReference type="PANTHER" id="PTHR43811:SF19">
    <property type="entry name" value="39 KDA FK506-BINDING NUCLEAR PROTEIN"/>
    <property type="match status" value="1"/>
</dbReference>
<proteinExistence type="inferred from homology"/>
<evidence type="ECO:0000256" key="5">
    <source>
        <dbReference type="ARBA" id="ARBA00023235"/>
    </source>
</evidence>
<dbReference type="PANTHER" id="PTHR43811">
    <property type="entry name" value="FKBP-TYPE PEPTIDYL-PROLYL CIS-TRANS ISOMERASE FKPA"/>
    <property type="match status" value="1"/>
</dbReference>
<evidence type="ECO:0000256" key="8">
    <source>
        <dbReference type="SAM" id="SignalP"/>
    </source>
</evidence>
<dbReference type="PROSITE" id="PS50059">
    <property type="entry name" value="FKBP_PPIASE"/>
    <property type="match status" value="1"/>
</dbReference>
<evidence type="ECO:0000256" key="1">
    <source>
        <dbReference type="ARBA" id="ARBA00000971"/>
    </source>
</evidence>
<evidence type="ECO:0000313" key="11">
    <source>
        <dbReference type="Proteomes" id="UP001199816"/>
    </source>
</evidence>
<keyword evidence="11" id="KW-1185">Reference proteome</keyword>
<gene>
    <name evidence="10" type="ORF">LQ567_04215</name>
</gene>
<reference evidence="10 11" key="1">
    <citation type="submission" date="2021-11" db="EMBL/GenBank/DDBJ databases">
        <title>Genomic of Niabella pedocola.</title>
        <authorList>
            <person name="Wu T."/>
        </authorList>
    </citation>
    <scope>NUCLEOTIDE SEQUENCE [LARGE SCALE GENOMIC DNA]</scope>
    <source>
        <strain evidence="10 11">JCM 31011</strain>
    </source>
</reference>
<keyword evidence="4 6" id="KW-0697">Rotamase</keyword>
<feature type="compositionally biased region" description="Basic and acidic residues" evidence="7">
    <location>
        <begin position="327"/>
        <end position="338"/>
    </location>
</feature>
<evidence type="ECO:0000256" key="7">
    <source>
        <dbReference type="SAM" id="MobiDB-lite"/>
    </source>
</evidence>
<organism evidence="10 11">
    <name type="scientific">Niabella pedocola</name>
    <dbReference type="NCBI Taxonomy" id="1752077"/>
    <lineage>
        <taxon>Bacteria</taxon>
        <taxon>Pseudomonadati</taxon>
        <taxon>Bacteroidota</taxon>
        <taxon>Chitinophagia</taxon>
        <taxon>Chitinophagales</taxon>
        <taxon>Chitinophagaceae</taxon>
        <taxon>Niabella</taxon>
    </lineage>
</organism>
<feature type="signal peptide" evidence="8">
    <location>
        <begin position="1"/>
        <end position="18"/>
    </location>
</feature>
<dbReference type="Gene3D" id="3.10.50.40">
    <property type="match status" value="1"/>
</dbReference>
<comment type="caution">
    <text evidence="10">The sequence shown here is derived from an EMBL/GenBank/DDBJ whole genome shotgun (WGS) entry which is preliminary data.</text>
</comment>
<evidence type="ECO:0000256" key="2">
    <source>
        <dbReference type="ARBA" id="ARBA00006577"/>
    </source>
</evidence>
<protein>
    <recommendedName>
        <fullName evidence="3 6">peptidylprolyl isomerase</fullName>
        <ecNumber evidence="3 6">5.2.1.8</ecNumber>
    </recommendedName>
</protein>
<dbReference type="EMBL" id="JAJNEC010000004">
    <property type="protein sequence ID" value="MCD2421953.1"/>
    <property type="molecule type" value="Genomic_DNA"/>
</dbReference>
<feature type="region of interest" description="Disordered" evidence="7">
    <location>
        <begin position="310"/>
        <end position="338"/>
    </location>
</feature>
<evidence type="ECO:0000256" key="4">
    <source>
        <dbReference type="ARBA" id="ARBA00023110"/>
    </source>
</evidence>
<dbReference type="GO" id="GO:0003755">
    <property type="term" value="F:peptidyl-prolyl cis-trans isomerase activity"/>
    <property type="evidence" value="ECO:0007669"/>
    <property type="project" value="UniProtKB-EC"/>
</dbReference>
<accession>A0ABS8PLH9</accession>
<comment type="similarity">
    <text evidence="2">Belongs to the FKBP-type PPIase family.</text>
</comment>
<name>A0ABS8PLH9_9BACT</name>
<evidence type="ECO:0000313" key="10">
    <source>
        <dbReference type="EMBL" id="MCD2421953.1"/>
    </source>
</evidence>